<keyword evidence="1" id="KW-0472">Membrane</keyword>
<dbReference type="OrthoDB" id="26295at2759"/>
<keyword evidence="1" id="KW-0812">Transmembrane</keyword>
<feature type="transmembrane region" description="Helical" evidence="1">
    <location>
        <begin position="139"/>
        <end position="162"/>
    </location>
</feature>
<evidence type="ECO:0000256" key="1">
    <source>
        <dbReference type="SAM" id="Phobius"/>
    </source>
</evidence>
<evidence type="ECO:0000313" key="3">
    <source>
        <dbReference type="Proteomes" id="UP000013105"/>
    </source>
</evidence>
<dbReference type="VEuPathDB" id="AmoebaDB:EHI7A_077220"/>
<evidence type="ECO:0000313" key="2">
    <source>
        <dbReference type="EMBL" id="ENY65043.1"/>
    </source>
</evidence>
<name>N9V706_ENTH1</name>
<reference evidence="2 3" key="1">
    <citation type="submission" date="2013-04" db="EMBL/GenBank/DDBJ databases">
        <authorList>
            <person name="Hannick L."/>
            <person name="Zafar N."/>
            <person name="Lorenzi H."/>
            <person name="Ali I.A."/>
            <person name="Petri W.P."/>
            <person name="Caler E."/>
        </authorList>
    </citation>
    <scope>NUCLEOTIDE SEQUENCE [LARGE SCALE GENOMIC DNA]</scope>
    <source>
        <strain evidence="2 3">HM-1:IMSS-A</strain>
    </source>
</reference>
<sequence length="168" mass="19477">MSSEIVKDTPHQSSEDKKAIRDIQDIVDVCIQPKPLPEDVKARCDLVNWIYAITERYRLDKIVALDAIILFDNVLNKLTISRDLIMMCSFIVVSENKLTITPIQLFQICHTDLHQMKSRVFVIQLKNTILICINLEIQLIFVSLIVHHLFNIIIHQCLLVIVSREMQN</sequence>
<accession>N9V706</accession>
<dbReference type="AlphaFoldDB" id="N9V706"/>
<keyword evidence="1" id="KW-1133">Transmembrane helix</keyword>
<dbReference type="Proteomes" id="UP000013105">
    <property type="component" value="Unassembled WGS sequence"/>
</dbReference>
<evidence type="ECO:0008006" key="4">
    <source>
        <dbReference type="Google" id="ProtNLM"/>
    </source>
</evidence>
<gene>
    <name evidence="2" type="ORF">EHI7A_077220</name>
</gene>
<dbReference type="EMBL" id="KB823303">
    <property type="protein sequence ID" value="ENY65043.1"/>
    <property type="molecule type" value="Genomic_DNA"/>
</dbReference>
<protein>
    <recommendedName>
        <fullName evidence="4">Cyclin N-terminal domain-containing protein</fullName>
    </recommendedName>
</protein>
<organism evidence="2 3">
    <name type="scientific">Entamoeba histolytica HM-1:IMSS-A</name>
    <dbReference type="NCBI Taxonomy" id="885318"/>
    <lineage>
        <taxon>Eukaryota</taxon>
        <taxon>Amoebozoa</taxon>
        <taxon>Evosea</taxon>
        <taxon>Archamoebae</taxon>
        <taxon>Mastigamoebida</taxon>
        <taxon>Entamoebidae</taxon>
        <taxon>Entamoeba</taxon>
    </lineage>
</organism>
<proteinExistence type="predicted"/>